<dbReference type="GO" id="GO:0004386">
    <property type="term" value="F:helicase activity"/>
    <property type="evidence" value="ECO:0007669"/>
    <property type="project" value="UniProtKB-UniRule"/>
</dbReference>
<feature type="binding site" evidence="5">
    <location>
        <begin position="198"/>
        <end position="205"/>
    </location>
    <ligand>
        <name>ATP</name>
        <dbReference type="ChEBI" id="CHEBI:30616"/>
    </ligand>
</feature>
<dbReference type="Gene3D" id="3.40.50.300">
    <property type="entry name" value="P-loop containing nucleotide triphosphate hydrolases"/>
    <property type="match status" value="2"/>
</dbReference>
<feature type="coiled-coil region" evidence="6">
    <location>
        <begin position="1761"/>
        <end position="1793"/>
    </location>
</feature>
<accession>A0A067MW11</accession>
<dbReference type="InterPro" id="IPR014016">
    <property type="entry name" value="UvrD-like_ATP-bd"/>
</dbReference>
<dbReference type="PANTHER" id="PTHR21529">
    <property type="entry name" value="MAMMARY TURMOR VIRUS RECEPTOR HOMOLOG 1, 2 MTVR1, 2"/>
    <property type="match status" value="1"/>
</dbReference>
<feature type="domain" description="UvrD-like helicase ATP-binding" evidence="8">
    <location>
        <begin position="177"/>
        <end position="536"/>
    </location>
</feature>
<dbReference type="SUPFAM" id="SSF48452">
    <property type="entry name" value="TPR-like"/>
    <property type="match status" value="1"/>
</dbReference>
<sequence length="1882" mass="212781">MERLSYPTLPPIAPSLFTSDTGLGHYQVLLSGHAIRHLKQYRDNSATFREILKTFRRLSKGEFSQENHQVEAGGTTHTPVYKAKLKNGMNILYQFLWSTDGDGVRQQVIRIYGIYATNKIDRPVWESIARQSAVGNKSNLSDDQLLEIHKLLTLEKFVPYSQSVIKNIWADLDSAFVFDLSEKEQEVICHPSSVCVIGRSGTGKTTTMLFRMLFREKTPNSLDRKLRQVFVTQSKVLAKHVHGYYKKLDETLEAGSKSIEEIKNLAAAKRESQEEEEDLFDLDDEDETRSDLPERYSELDDSHFPLFVTFNQLCRLLEVDILKASTPLPMFRGRRSVPQVLSFEDFVSQYWTDHLLTKDLDPAIVWSEIMGVIRGSETAVETMNGYLSESQYLKLSRRAQTTFAKYPAQVYGIFEAYMKRKKNSGVVDPAERTHDLLRAISSGYQPKHRIDFLYVDEVQDNLLIDTRLLYALCPNPHGFFWAGDTAQTISVGCTFKFSELRTSLYRLEEADDHVRAGTRAPVHPKRFELSVNYRSHAGIVDAASSVIDLLLALFPESIDKLEAEAGLADGPVPVFFAGWDNSTAGFKEFLLGKGSRDSSIEFGAHQCVIVRNAGVRDALRNKFGKMGCIMTPYETKGLEFNDVLLYNFFEDSRAGYTEWSVVLDTLRGNHVANQALHAIICSELKSLYVALTRARNNCWIWDSSESGKPMKDFWNARQKVRIVGPNDDIPKLAVESSPAEWKKTGRELFSRRLYDEAMLCFERAGCEFEKTLCKAYSLRAQARLTPDNLLNAGRRSAAFARAADTFLTCARMAPEKRRLLCHANAAECFSSAGHHDKAGDAYRDAKEFTLSAQSYRKAGSFDKCVDVVQKHRSSISDEVAESLLDVCKLVYIRENKLKKAAALVESDEVFLEVLEDYGFDTARLDVLLRLKRFAEAAKLRLRDGEVIEAIKLFLKAGDPPSHRRAALCVLDGLWRCYPLGVSRATSSTAIALFDCVKQINRQYVDLHQKAELEAFQAIAHGNVSQLRKLGYLHSHSEQPVTYNPSLALLCLDNAFSQVPALHLLDAPSITCILDEYRQYGRLLRDIVIMPDMCTKSKIQRLIGFGPAKDSDDVAIPNKYLCLESSLLRQVLRNTLLGEQGPVASAADVTVDGRTLTQVVQNYLTERLYGRVLSLQKAALEAPVLQLCLYHFVNNSCSPSCDRSHEPQDANAFNNRLQIHIQQIEILHHTGLLPCRKWVQNDLRKAQRIWLERFFDALHPAWYGLGNFHNLMPQNIPRFRDMLGSIRASIRDQLFLIDNSTLSIHYVNTILATSMLISKLDSQEAPKYMWRAPCLFIQHPALAGDLSQPGPSVIQDMFCCLQYTPQRPLHRGLWFVKRILENGACISINILLPFIEKLVAHTLIENRLRWGIHRLHNLTLPRSWFVEVFQQHFRWLNADPGCIMHVRQLLQGLLNTIFNNPDRAWLGTKELSKVSPLFKDIVITRICRTLVLIGYNTGYKVQVDIYQAITSVSHRDGNFRVPNNPFIRARDWRDMVTAMRSSISRCSMDNLVRLHDMRIPEGPPVPNTECIGFRNDFGDLCRRLAYPGGIGSTSILMPSTKSSTPLSDNRSPLAAPAASLTPAAPGTSRSVAPTEPHLQSQPQGDIPLEGDEGHDAQSEQEADEKADGDDLLLDPSTEDLAKHITDEEKAVARRLLRSFRQRHRRRTDLETSHEKPVHRHFATCMAAAAENGLGGTSRTSRAYMRLFLGPLPHLLAYLEGIRDRTLQRKDDAKKRCKKAQHAELERVMQDLNKSSTLFKAVTASIKKLEPKSALHKECSVERLRAAVVDVQRLESQVEEVLGEGALKNQDLRIGMKGIIQPHASRPTQKRPKAPTLNTEDIDW</sequence>
<dbReference type="OrthoDB" id="3156807at2759"/>
<feature type="compositionally biased region" description="Polar residues" evidence="7">
    <location>
        <begin position="1626"/>
        <end position="1642"/>
    </location>
</feature>
<evidence type="ECO:0000313" key="9">
    <source>
        <dbReference type="EMBL" id="KDQ15746.1"/>
    </source>
</evidence>
<evidence type="ECO:0000256" key="6">
    <source>
        <dbReference type="SAM" id="Coils"/>
    </source>
</evidence>
<feature type="region of interest" description="Disordered" evidence="7">
    <location>
        <begin position="1591"/>
        <end position="1673"/>
    </location>
</feature>
<dbReference type="GO" id="GO:0005524">
    <property type="term" value="F:ATP binding"/>
    <property type="evidence" value="ECO:0007669"/>
    <property type="project" value="UniProtKB-UniRule"/>
</dbReference>
<evidence type="ECO:0000313" key="10">
    <source>
        <dbReference type="Proteomes" id="UP000027195"/>
    </source>
</evidence>
<dbReference type="PANTHER" id="PTHR21529:SF4">
    <property type="entry name" value="TPR AND ANKYRIN REPEAT-CONTAINING PROTEIN 1"/>
    <property type="match status" value="1"/>
</dbReference>
<feature type="compositionally biased region" description="Polar residues" evidence="7">
    <location>
        <begin position="1591"/>
        <end position="1609"/>
    </location>
</feature>
<dbReference type="GO" id="GO:0016787">
    <property type="term" value="F:hydrolase activity"/>
    <property type="evidence" value="ECO:0007669"/>
    <property type="project" value="UniProtKB-UniRule"/>
</dbReference>
<evidence type="ECO:0000256" key="5">
    <source>
        <dbReference type="PROSITE-ProRule" id="PRU00560"/>
    </source>
</evidence>
<name>A0A067MW11_BOTB1</name>
<dbReference type="STRING" id="930990.A0A067MW11"/>
<keyword evidence="4 5" id="KW-0067">ATP-binding</keyword>
<evidence type="ECO:0000259" key="8">
    <source>
        <dbReference type="PROSITE" id="PS51198"/>
    </source>
</evidence>
<dbReference type="InterPro" id="IPR011990">
    <property type="entry name" value="TPR-like_helical_dom_sf"/>
</dbReference>
<keyword evidence="6" id="KW-0175">Coiled coil</keyword>
<keyword evidence="10" id="KW-1185">Reference proteome</keyword>
<dbReference type="PROSITE" id="PS51198">
    <property type="entry name" value="UVRD_HELICASE_ATP_BIND"/>
    <property type="match status" value="1"/>
</dbReference>
<gene>
    <name evidence="9" type="ORF">BOTBODRAFT_31632</name>
</gene>
<dbReference type="InterPro" id="IPR027417">
    <property type="entry name" value="P-loop_NTPase"/>
</dbReference>
<feature type="compositionally biased region" description="Acidic residues" evidence="7">
    <location>
        <begin position="273"/>
        <end position="288"/>
    </location>
</feature>
<dbReference type="Proteomes" id="UP000027195">
    <property type="component" value="Unassembled WGS sequence"/>
</dbReference>
<evidence type="ECO:0000256" key="2">
    <source>
        <dbReference type="ARBA" id="ARBA00022801"/>
    </source>
</evidence>
<keyword evidence="1 5" id="KW-0547">Nucleotide-binding</keyword>
<dbReference type="InterPro" id="IPR039904">
    <property type="entry name" value="TRANK1"/>
</dbReference>
<evidence type="ECO:0000256" key="3">
    <source>
        <dbReference type="ARBA" id="ARBA00022806"/>
    </source>
</evidence>
<proteinExistence type="predicted"/>
<dbReference type="SUPFAM" id="SSF52540">
    <property type="entry name" value="P-loop containing nucleoside triphosphate hydrolases"/>
    <property type="match status" value="1"/>
</dbReference>
<dbReference type="InParanoid" id="A0A067MW11"/>
<keyword evidence="3 5" id="KW-0347">Helicase</keyword>
<feature type="compositionally biased region" description="Acidic residues" evidence="7">
    <location>
        <begin position="1657"/>
        <end position="1671"/>
    </location>
</feature>
<dbReference type="Gene3D" id="1.25.40.10">
    <property type="entry name" value="Tetratricopeptide repeat domain"/>
    <property type="match status" value="1"/>
</dbReference>
<protein>
    <recommendedName>
        <fullName evidence="8">UvrD-like helicase ATP-binding domain-containing protein</fullName>
    </recommendedName>
</protein>
<feature type="region of interest" description="Disordered" evidence="7">
    <location>
        <begin position="267"/>
        <end position="289"/>
    </location>
</feature>
<dbReference type="EMBL" id="KL198031">
    <property type="protein sequence ID" value="KDQ15746.1"/>
    <property type="molecule type" value="Genomic_DNA"/>
</dbReference>
<dbReference type="Pfam" id="PF00580">
    <property type="entry name" value="UvrD-helicase"/>
    <property type="match status" value="1"/>
</dbReference>
<keyword evidence="2 5" id="KW-0378">Hydrolase</keyword>
<feature type="compositionally biased region" description="Low complexity" evidence="7">
    <location>
        <begin position="1610"/>
        <end position="1624"/>
    </location>
</feature>
<evidence type="ECO:0000256" key="7">
    <source>
        <dbReference type="SAM" id="MobiDB-lite"/>
    </source>
</evidence>
<dbReference type="HOGENOM" id="CLU_001378_0_0_1"/>
<reference evidence="10" key="1">
    <citation type="journal article" date="2014" name="Proc. Natl. Acad. Sci. U.S.A.">
        <title>Extensive sampling of basidiomycete genomes demonstrates inadequacy of the white-rot/brown-rot paradigm for wood decay fungi.</title>
        <authorList>
            <person name="Riley R."/>
            <person name="Salamov A.A."/>
            <person name="Brown D.W."/>
            <person name="Nagy L.G."/>
            <person name="Floudas D."/>
            <person name="Held B.W."/>
            <person name="Levasseur A."/>
            <person name="Lombard V."/>
            <person name="Morin E."/>
            <person name="Otillar R."/>
            <person name="Lindquist E.A."/>
            <person name="Sun H."/>
            <person name="LaButti K.M."/>
            <person name="Schmutz J."/>
            <person name="Jabbour D."/>
            <person name="Luo H."/>
            <person name="Baker S.E."/>
            <person name="Pisabarro A.G."/>
            <person name="Walton J.D."/>
            <person name="Blanchette R.A."/>
            <person name="Henrissat B."/>
            <person name="Martin F."/>
            <person name="Cullen D."/>
            <person name="Hibbett D.S."/>
            <person name="Grigoriev I.V."/>
        </authorList>
    </citation>
    <scope>NUCLEOTIDE SEQUENCE [LARGE SCALE GENOMIC DNA]</scope>
    <source>
        <strain evidence="10">FD-172 SS1</strain>
    </source>
</reference>
<feature type="region of interest" description="Disordered" evidence="7">
    <location>
        <begin position="1857"/>
        <end position="1882"/>
    </location>
</feature>
<evidence type="ECO:0000256" key="4">
    <source>
        <dbReference type="ARBA" id="ARBA00022840"/>
    </source>
</evidence>
<organism evidence="9 10">
    <name type="scientific">Botryobasidium botryosum (strain FD-172 SS1)</name>
    <dbReference type="NCBI Taxonomy" id="930990"/>
    <lineage>
        <taxon>Eukaryota</taxon>
        <taxon>Fungi</taxon>
        <taxon>Dikarya</taxon>
        <taxon>Basidiomycota</taxon>
        <taxon>Agaricomycotina</taxon>
        <taxon>Agaricomycetes</taxon>
        <taxon>Cantharellales</taxon>
        <taxon>Botryobasidiaceae</taxon>
        <taxon>Botryobasidium</taxon>
    </lineage>
</organism>
<evidence type="ECO:0000256" key="1">
    <source>
        <dbReference type="ARBA" id="ARBA00022741"/>
    </source>
</evidence>